<dbReference type="Proteomes" id="UP001295794">
    <property type="component" value="Unassembled WGS sequence"/>
</dbReference>
<gene>
    <name evidence="3" type="ORF">MYCIT1_LOCUS14301</name>
</gene>
<organism evidence="3 4">
    <name type="scientific">Mycena citricolor</name>
    <dbReference type="NCBI Taxonomy" id="2018698"/>
    <lineage>
        <taxon>Eukaryota</taxon>
        <taxon>Fungi</taxon>
        <taxon>Dikarya</taxon>
        <taxon>Basidiomycota</taxon>
        <taxon>Agaricomycotina</taxon>
        <taxon>Agaricomycetes</taxon>
        <taxon>Agaricomycetidae</taxon>
        <taxon>Agaricales</taxon>
        <taxon>Marasmiineae</taxon>
        <taxon>Mycenaceae</taxon>
        <taxon>Mycena</taxon>
    </lineage>
</organism>
<reference evidence="3" key="1">
    <citation type="submission" date="2023-11" db="EMBL/GenBank/DDBJ databases">
        <authorList>
            <person name="De Vega J J."/>
            <person name="De Vega J J."/>
        </authorList>
    </citation>
    <scope>NUCLEOTIDE SEQUENCE</scope>
</reference>
<proteinExistence type="predicted"/>
<accession>A0AAD2H8D2</accession>
<feature type="transmembrane region" description="Helical" evidence="1">
    <location>
        <begin position="139"/>
        <end position="163"/>
    </location>
</feature>
<dbReference type="AlphaFoldDB" id="A0AAD2H8D2"/>
<keyword evidence="1" id="KW-0812">Transmembrane</keyword>
<dbReference type="EMBL" id="CAVNYO010000158">
    <property type="protein sequence ID" value="CAK5270138.1"/>
    <property type="molecule type" value="Genomic_DNA"/>
</dbReference>
<keyword evidence="1" id="KW-1133">Transmembrane helix</keyword>
<name>A0AAD2H8D2_9AGAR</name>
<keyword evidence="4" id="KW-1185">Reference proteome</keyword>
<protein>
    <submittedName>
        <fullName evidence="3">Uncharacterized protein</fullName>
    </submittedName>
</protein>
<feature type="chain" id="PRO_5041973160" evidence="2">
    <location>
        <begin position="20"/>
        <end position="165"/>
    </location>
</feature>
<sequence length="165" mass="16109">MKFFAVVFTALAAFTAVSAASVDVSKGNSLAAAPPTKPAALQCTGVAPGLLGVNQHMAAANQILDSLKKSATGGNKALAASVMGAAAPTPADVISTLTDAITLATNAAISIVNIVTGLTFTLVGAAASVLQPLLTSVKALLTLATTLVATLPGLIVTILTSLAGL</sequence>
<comment type="caution">
    <text evidence="3">The sequence shown here is derived from an EMBL/GenBank/DDBJ whole genome shotgun (WGS) entry which is preliminary data.</text>
</comment>
<keyword evidence="2" id="KW-0732">Signal</keyword>
<feature type="transmembrane region" description="Helical" evidence="1">
    <location>
        <begin position="107"/>
        <end position="127"/>
    </location>
</feature>
<evidence type="ECO:0000256" key="1">
    <source>
        <dbReference type="SAM" id="Phobius"/>
    </source>
</evidence>
<feature type="signal peptide" evidence="2">
    <location>
        <begin position="1"/>
        <end position="19"/>
    </location>
</feature>
<evidence type="ECO:0000313" key="3">
    <source>
        <dbReference type="EMBL" id="CAK5270138.1"/>
    </source>
</evidence>
<evidence type="ECO:0000313" key="4">
    <source>
        <dbReference type="Proteomes" id="UP001295794"/>
    </source>
</evidence>
<keyword evidence="1" id="KW-0472">Membrane</keyword>
<evidence type="ECO:0000256" key="2">
    <source>
        <dbReference type="SAM" id="SignalP"/>
    </source>
</evidence>